<sequence length="103" mass="11834">MDAFFLSVTVHSLTCPQLFVVVFNLLFLLVFFVCFVLFSAFTGRIQVSYSRFGGLLFSILFVFFLFFFYFLCCLLRLFLASPSGERAHIRANTLNEIVGGRFV</sequence>
<organism evidence="2">
    <name type="scientific">Culex pipiens</name>
    <name type="common">House mosquito</name>
    <dbReference type="NCBI Taxonomy" id="7175"/>
    <lineage>
        <taxon>Eukaryota</taxon>
        <taxon>Metazoa</taxon>
        <taxon>Ecdysozoa</taxon>
        <taxon>Arthropoda</taxon>
        <taxon>Hexapoda</taxon>
        <taxon>Insecta</taxon>
        <taxon>Pterygota</taxon>
        <taxon>Neoptera</taxon>
        <taxon>Endopterygota</taxon>
        <taxon>Diptera</taxon>
        <taxon>Nematocera</taxon>
        <taxon>Culicoidea</taxon>
        <taxon>Culicidae</taxon>
        <taxon>Culicinae</taxon>
        <taxon>Culicini</taxon>
        <taxon>Culex</taxon>
        <taxon>Culex</taxon>
    </lineage>
</organism>
<feature type="transmembrane region" description="Helical" evidence="1">
    <location>
        <begin position="55"/>
        <end position="79"/>
    </location>
</feature>
<accession>A0A8D8A6Q7</accession>
<proteinExistence type="predicted"/>
<feature type="transmembrane region" description="Helical" evidence="1">
    <location>
        <begin position="20"/>
        <end position="43"/>
    </location>
</feature>
<reference evidence="2" key="1">
    <citation type="submission" date="2021-05" db="EMBL/GenBank/DDBJ databases">
        <authorList>
            <person name="Alioto T."/>
            <person name="Alioto T."/>
            <person name="Gomez Garrido J."/>
        </authorList>
    </citation>
    <scope>NUCLEOTIDE SEQUENCE</scope>
</reference>
<name>A0A8D8A6Q7_CULPI</name>
<keyword evidence="1" id="KW-0812">Transmembrane</keyword>
<evidence type="ECO:0000256" key="1">
    <source>
        <dbReference type="SAM" id="Phobius"/>
    </source>
</evidence>
<evidence type="ECO:0000313" key="2">
    <source>
        <dbReference type="EMBL" id="CAG6450349.1"/>
    </source>
</evidence>
<protein>
    <submittedName>
        <fullName evidence="2">(northern house mosquito) hypothetical protein</fullName>
    </submittedName>
</protein>
<keyword evidence="1" id="KW-0472">Membrane</keyword>
<keyword evidence="1" id="KW-1133">Transmembrane helix</keyword>
<dbReference type="AlphaFoldDB" id="A0A8D8A6Q7"/>
<dbReference type="EMBL" id="HBUE01015472">
    <property type="protein sequence ID" value="CAG6450349.1"/>
    <property type="molecule type" value="Transcribed_RNA"/>
</dbReference>